<evidence type="ECO:0000259" key="10">
    <source>
        <dbReference type="SMART" id="SM00701"/>
    </source>
</evidence>
<dbReference type="AlphaFoldDB" id="A0AAJ7FUJ8"/>
<dbReference type="GO" id="GO:0045087">
    <property type="term" value="P:innate immune response"/>
    <property type="evidence" value="ECO:0007669"/>
    <property type="project" value="UniProtKB-KW"/>
</dbReference>
<dbReference type="GO" id="GO:0008270">
    <property type="term" value="F:zinc ion binding"/>
    <property type="evidence" value="ECO:0007669"/>
    <property type="project" value="InterPro"/>
</dbReference>
<feature type="domain" description="N-acetylmuramoyl-L-alanine amidase" evidence="9">
    <location>
        <begin position="32"/>
        <end position="172"/>
    </location>
</feature>
<comment type="similarity">
    <text evidence="1 6">Belongs to the N-acetylmuramoyl-L-alanine amidase 2 family.</text>
</comment>
<dbReference type="FunFam" id="3.40.80.10:FF:000001">
    <property type="entry name" value="Peptidoglycan recognition protein 1"/>
    <property type="match status" value="1"/>
</dbReference>
<keyword evidence="4 6" id="KW-0391">Immunity</keyword>
<sequence length="189" mass="21069">MILKGLIFLLILNLSRAAENSSCPNIISRSEWGAREPKKINYLIIPVLNVIIHHTVTEQCNTIADCSSIARSIQSSQMDNLGWDDIGISFLIGSDGNVYEGSGWYQEGAHTYGYNKKSIGVFLVGSFQDQEPSQQMIDTAHKLIRCGKSLGFLRRSVRVIAARQVSSTLSPGQKVFNKIRNWPEWVSNP</sequence>
<feature type="domain" description="Peptidoglycan recognition protein family" evidence="10">
    <location>
        <begin position="24"/>
        <end position="166"/>
    </location>
</feature>
<name>A0AAJ7FUJ8_CEPCN</name>
<evidence type="ECO:0000256" key="6">
    <source>
        <dbReference type="PIRNR" id="PIRNR037945"/>
    </source>
</evidence>
<feature type="disulfide bond" evidence="7">
    <location>
        <begin position="23"/>
        <end position="146"/>
    </location>
</feature>
<proteinExistence type="inferred from homology"/>
<dbReference type="Proteomes" id="UP000694920">
    <property type="component" value="Unplaced"/>
</dbReference>
<dbReference type="SUPFAM" id="SSF55846">
    <property type="entry name" value="N-acetylmuramoyl-L-alanine amidase-like"/>
    <property type="match status" value="1"/>
</dbReference>
<dbReference type="Gene3D" id="3.40.80.10">
    <property type="entry name" value="Peptidoglycan recognition protein-like"/>
    <property type="match status" value="1"/>
</dbReference>
<dbReference type="PIRSF" id="PIRSF037945">
    <property type="entry name" value="PGRPs"/>
    <property type="match status" value="1"/>
</dbReference>
<dbReference type="GO" id="GO:0008745">
    <property type="term" value="F:N-acetylmuramoyl-L-alanine amidase activity"/>
    <property type="evidence" value="ECO:0007669"/>
    <property type="project" value="InterPro"/>
</dbReference>
<feature type="signal peptide" evidence="8">
    <location>
        <begin position="1"/>
        <end position="17"/>
    </location>
</feature>
<feature type="disulfide bond" evidence="7">
    <location>
        <begin position="60"/>
        <end position="66"/>
    </location>
</feature>
<evidence type="ECO:0000259" key="9">
    <source>
        <dbReference type="SMART" id="SM00644"/>
    </source>
</evidence>
<dbReference type="InterPro" id="IPR006619">
    <property type="entry name" value="PGRP_domain_met/bac"/>
</dbReference>
<dbReference type="InterPro" id="IPR002502">
    <property type="entry name" value="Amidase_domain"/>
</dbReference>
<dbReference type="GeneID" id="107274410"/>
<evidence type="ECO:0000256" key="4">
    <source>
        <dbReference type="ARBA" id="ARBA00022859"/>
    </source>
</evidence>
<evidence type="ECO:0000256" key="5">
    <source>
        <dbReference type="ARBA" id="ARBA00023157"/>
    </source>
</evidence>
<protein>
    <recommendedName>
        <fullName evidence="6">Peptidoglycan-recognition protein</fullName>
    </recommendedName>
</protein>
<evidence type="ECO:0000256" key="8">
    <source>
        <dbReference type="SAM" id="SignalP"/>
    </source>
</evidence>
<dbReference type="RefSeq" id="XP_015609018.1">
    <property type="nucleotide sequence ID" value="XM_015753532.2"/>
</dbReference>
<evidence type="ECO:0000256" key="1">
    <source>
        <dbReference type="ARBA" id="ARBA00007553"/>
    </source>
</evidence>
<keyword evidence="11" id="KW-1185">Reference proteome</keyword>
<accession>A0AAJ7FUJ8</accession>
<feature type="chain" id="PRO_5042556517" description="Peptidoglycan-recognition protein" evidence="8">
    <location>
        <begin position="18"/>
        <end position="189"/>
    </location>
</feature>
<organism evidence="11 12">
    <name type="scientific">Cephus cinctus</name>
    <name type="common">Wheat stem sawfly</name>
    <dbReference type="NCBI Taxonomy" id="211228"/>
    <lineage>
        <taxon>Eukaryota</taxon>
        <taxon>Metazoa</taxon>
        <taxon>Ecdysozoa</taxon>
        <taxon>Arthropoda</taxon>
        <taxon>Hexapoda</taxon>
        <taxon>Insecta</taxon>
        <taxon>Pterygota</taxon>
        <taxon>Neoptera</taxon>
        <taxon>Endopterygota</taxon>
        <taxon>Hymenoptera</taxon>
        <taxon>Cephoidea</taxon>
        <taxon>Cephidae</taxon>
        <taxon>Cephus</taxon>
    </lineage>
</organism>
<evidence type="ECO:0000256" key="7">
    <source>
        <dbReference type="PIRSR" id="PIRSR037945-1"/>
    </source>
</evidence>
<dbReference type="GO" id="GO:0042834">
    <property type="term" value="F:peptidoglycan binding"/>
    <property type="evidence" value="ECO:0007669"/>
    <property type="project" value="InterPro"/>
</dbReference>
<evidence type="ECO:0000256" key="3">
    <source>
        <dbReference type="ARBA" id="ARBA00022729"/>
    </source>
</evidence>
<keyword evidence="5 7" id="KW-1015">Disulfide bond</keyword>
<evidence type="ECO:0000313" key="12">
    <source>
        <dbReference type="RefSeq" id="XP_015609018.1"/>
    </source>
</evidence>
<dbReference type="GO" id="GO:0009253">
    <property type="term" value="P:peptidoglycan catabolic process"/>
    <property type="evidence" value="ECO:0007669"/>
    <property type="project" value="InterPro"/>
</dbReference>
<evidence type="ECO:0000256" key="2">
    <source>
        <dbReference type="ARBA" id="ARBA00022588"/>
    </source>
</evidence>
<dbReference type="InterPro" id="IPR015510">
    <property type="entry name" value="PGRP"/>
</dbReference>
<dbReference type="Pfam" id="PF01510">
    <property type="entry name" value="Amidase_2"/>
    <property type="match status" value="1"/>
</dbReference>
<dbReference type="SMART" id="SM00644">
    <property type="entry name" value="Ami_2"/>
    <property type="match status" value="1"/>
</dbReference>
<dbReference type="SMART" id="SM00701">
    <property type="entry name" value="PGRP"/>
    <property type="match status" value="1"/>
</dbReference>
<dbReference type="KEGG" id="ccin:107274410"/>
<dbReference type="CDD" id="cd06583">
    <property type="entry name" value="PGRP"/>
    <property type="match status" value="1"/>
</dbReference>
<dbReference type="PANTHER" id="PTHR11022">
    <property type="entry name" value="PEPTIDOGLYCAN RECOGNITION PROTEIN"/>
    <property type="match status" value="1"/>
</dbReference>
<gene>
    <name evidence="12" type="primary">LOC107274410</name>
</gene>
<dbReference type="PANTHER" id="PTHR11022:SF74">
    <property type="entry name" value="PEPTIDOGLYCAN-RECOGNITION PROTEIN SA"/>
    <property type="match status" value="1"/>
</dbReference>
<keyword evidence="2 6" id="KW-0399">Innate immunity</keyword>
<reference evidence="12" key="1">
    <citation type="submission" date="2025-08" db="UniProtKB">
        <authorList>
            <consortium name="RefSeq"/>
        </authorList>
    </citation>
    <scope>IDENTIFICATION</scope>
</reference>
<dbReference type="InterPro" id="IPR017331">
    <property type="entry name" value="Peptidoglycan_recognition"/>
</dbReference>
<dbReference type="InterPro" id="IPR036505">
    <property type="entry name" value="Amidase/PGRP_sf"/>
</dbReference>
<evidence type="ECO:0000313" key="11">
    <source>
        <dbReference type="Proteomes" id="UP000694920"/>
    </source>
</evidence>
<dbReference type="CTD" id="32099"/>
<keyword evidence="3 8" id="KW-0732">Signal</keyword>